<dbReference type="AlphaFoldDB" id="A0A8H5F232"/>
<dbReference type="SUPFAM" id="SSF54928">
    <property type="entry name" value="RNA-binding domain, RBD"/>
    <property type="match status" value="1"/>
</dbReference>
<dbReference type="OrthoDB" id="417481at2759"/>
<dbReference type="Gene3D" id="3.30.70.330">
    <property type="match status" value="1"/>
</dbReference>
<keyword evidence="1" id="KW-0694">RNA-binding</keyword>
<evidence type="ECO:0000313" key="4">
    <source>
        <dbReference type="EMBL" id="KAF5321010.1"/>
    </source>
</evidence>
<keyword evidence="5" id="KW-1185">Reference proteome</keyword>
<accession>A0A8H5F232</accession>
<feature type="domain" description="Mei2-like C-terminal RNA recognition motif" evidence="3">
    <location>
        <begin position="810"/>
        <end position="881"/>
    </location>
</feature>
<feature type="region of interest" description="Disordered" evidence="2">
    <location>
        <begin position="928"/>
        <end position="947"/>
    </location>
</feature>
<feature type="compositionally biased region" description="Low complexity" evidence="2">
    <location>
        <begin position="179"/>
        <end position="197"/>
    </location>
</feature>
<comment type="caution">
    <text evidence="4">The sequence shown here is derived from an EMBL/GenBank/DDBJ whole genome shotgun (WGS) entry which is preliminary data.</text>
</comment>
<proteinExistence type="predicted"/>
<feature type="region of interest" description="Disordered" evidence="2">
    <location>
        <begin position="960"/>
        <end position="993"/>
    </location>
</feature>
<name>A0A8H5F232_9AGAR</name>
<feature type="compositionally biased region" description="Pro residues" evidence="2">
    <location>
        <begin position="124"/>
        <end position="134"/>
    </location>
</feature>
<feature type="compositionally biased region" description="Basic residues" evidence="2">
    <location>
        <begin position="161"/>
        <end position="171"/>
    </location>
</feature>
<gene>
    <name evidence="4" type="ORF">D9619_001898</name>
</gene>
<dbReference type="InterPro" id="IPR012677">
    <property type="entry name" value="Nucleotide-bd_a/b_plait_sf"/>
</dbReference>
<dbReference type="EMBL" id="JAACJJ010000028">
    <property type="protein sequence ID" value="KAF5321010.1"/>
    <property type="molecule type" value="Genomic_DNA"/>
</dbReference>
<feature type="region of interest" description="Disordered" evidence="2">
    <location>
        <begin position="70"/>
        <end position="197"/>
    </location>
</feature>
<dbReference type="GO" id="GO:0003723">
    <property type="term" value="F:RNA binding"/>
    <property type="evidence" value="ECO:0007669"/>
    <property type="project" value="UniProtKB-KW"/>
</dbReference>
<evidence type="ECO:0000259" key="3">
    <source>
        <dbReference type="Pfam" id="PF04059"/>
    </source>
</evidence>
<dbReference type="Proteomes" id="UP000567179">
    <property type="component" value="Unassembled WGS sequence"/>
</dbReference>
<sequence>MTYPRIVFILSISFSRPAFSLGASFSTSIKHLKQPPRSSILLSYLSRLFLKIFSSSLTMTTGNDLGLQRTSSSTAYSPEDVAPLPHPAKLQHSPSLPNIRSPTDSAPPNLLEMPAVNEKNQRPSVPPSPKPGAPAPIVLPDQGRSTRHVKYASIDPPSRKPSAHKTHARRRTDRDQPHSLLTPPLTPSSSIRTSASISTEYSATSTAHSAHELAKNVDIVDPDPEATRILVLEYVKSGVAHITLKSAITGAFKKACAKSGLTVFSNSTSDASASRDLVKGLNQRLQDSEGKVYAIFYDARVAKVVVNFLSDTGAAATVFQDCAGKQFGDAVRPIYPTVRLGSLDEIHQMLGPSEFLRDLDSSFSLSVRKSKPVDDDAVSSLPKDGIEVTGRETGSTDSRIDVAIVLNILKPFGDLRSFNFSRHEVNEDLSSTHFYSVEYFDVRDCDAAWIALDNLDNATKYGLLLKVSGNKLKPRPFPYVEAAPEPTELFNNLHISTPGIASQLRQPFFHPQDVALGGGDVSTPSAVQVVPQPNGGTSSPPFFYVTSSGEPAQPPYPVPDPSDTGAQVLALAQRPPSTPFPEEHWNNEALCRLGAVSPCYNADGACPYCPIKAFLGVPYTYSPFTTPPPATPVLYYPPRLQPTPQLLPPHPPPWAFDPAVAAVGPGGPQGMMPPPATMSGMMTGPSPSPVPFFIRDDGPSVPAGGRRPPFAVPFASYVSGHLPPPFSPAAAHAAPSQPEVPPPPGLFNEATRMARMAPAARAPAPVHDTSPPAHHAASLQVAADAVVGVAPVHDRNTLDLARIREGLDTRTTIMIKNIPNKMSDADLTAYINKVCPRAIDFLYLRMDFRNGCNVGYAFVNFIAVEELLKFADARLGAKWSKESLIEKFKNSAIMDERESWRPRIFYSSGPMKGLSEPFPMPTHIRRKERSSHNRGTLFPPGMNSHTTGSHRRLLVANSNPRLPSPSVSSPFASIGGRNPGGAKPMGFRGKRFL</sequence>
<feature type="compositionally biased region" description="Polar residues" evidence="2">
    <location>
        <begin position="92"/>
        <end position="106"/>
    </location>
</feature>
<dbReference type="Pfam" id="PF04059">
    <property type="entry name" value="RRM_2"/>
    <property type="match status" value="1"/>
</dbReference>
<dbReference type="InterPro" id="IPR035979">
    <property type="entry name" value="RBD_domain_sf"/>
</dbReference>
<evidence type="ECO:0000256" key="1">
    <source>
        <dbReference type="ARBA" id="ARBA00022884"/>
    </source>
</evidence>
<evidence type="ECO:0000313" key="5">
    <source>
        <dbReference type="Proteomes" id="UP000567179"/>
    </source>
</evidence>
<protein>
    <recommendedName>
        <fullName evidence="3">Mei2-like C-terminal RNA recognition motif domain-containing protein</fullName>
    </recommendedName>
</protein>
<feature type="compositionally biased region" description="Polar residues" evidence="2">
    <location>
        <begin position="960"/>
        <end position="971"/>
    </location>
</feature>
<dbReference type="InterPro" id="IPR007201">
    <property type="entry name" value="Mei2-like_Rrm_C"/>
</dbReference>
<organism evidence="4 5">
    <name type="scientific">Psilocybe cf. subviscida</name>
    <dbReference type="NCBI Taxonomy" id="2480587"/>
    <lineage>
        <taxon>Eukaryota</taxon>
        <taxon>Fungi</taxon>
        <taxon>Dikarya</taxon>
        <taxon>Basidiomycota</taxon>
        <taxon>Agaricomycotina</taxon>
        <taxon>Agaricomycetes</taxon>
        <taxon>Agaricomycetidae</taxon>
        <taxon>Agaricales</taxon>
        <taxon>Agaricineae</taxon>
        <taxon>Strophariaceae</taxon>
        <taxon>Psilocybe</taxon>
    </lineage>
</organism>
<reference evidence="4 5" key="1">
    <citation type="journal article" date="2020" name="ISME J.">
        <title>Uncovering the hidden diversity of litter-decomposition mechanisms in mushroom-forming fungi.</title>
        <authorList>
            <person name="Floudas D."/>
            <person name="Bentzer J."/>
            <person name="Ahren D."/>
            <person name="Johansson T."/>
            <person name="Persson P."/>
            <person name="Tunlid A."/>
        </authorList>
    </citation>
    <scope>NUCLEOTIDE SEQUENCE [LARGE SCALE GENOMIC DNA]</scope>
    <source>
        <strain evidence="4 5">CBS 101986</strain>
    </source>
</reference>
<evidence type="ECO:0000256" key="2">
    <source>
        <dbReference type="SAM" id="MobiDB-lite"/>
    </source>
</evidence>
<dbReference type="PANTHER" id="PTHR23189">
    <property type="entry name" value="RNA RECOGNITION MOTIF-CONTAINING"/>
    <property type="match status" value="1"/>
</dbReference>